<dbReference type="PANTHER" id="PTHR12147">
    <property type="entry name" value="METALLOPEPTIDASE M28 FAMILY MEMBER"/>
    <property type="match status" value="1"/>
</dbReference>
<feature type="chain" id="PRO_5018608273" evidence="1">
    <location>
        <begin position="22"/>
        <end position="542"/>
    </location>
</feature>
<dbReference type="Pfam" id="PF04389">
    <property type="entry name" value="Peptidase_M28"/>
    <property type="match status" value="1"/>
</dbReference>
<dbReference type="Gene3D" id="3.40.630.10">
    <property type="entry name" value="Zn peptidases"/>
    <property type="match status" value="1"/>
</dbReference>
<dbReference type="InterPro" id="IPR046450">
    <property type="entry name" value="PA_dom_sf"/>
</dbReference>
<evidence type="ECO:0000259" key="2">
    <source>
        <dbReference type="Pfam" id="PF04389"/>
    </source>
</evidence>
<comment type="caution">
    <text evidence="3">The sequence shown here is derived from an EMBL/GenBank/DDBJ whole genome shotgun (WGS) entry which is preliminary data.</text>
</comment>
<dbReference type="Gene3D" id="3.50.30.30">
    <property type="match status" value="1"/>
</dbReference>
<feature type="domain" description="Peptidase M28" evidence="2">
    <location>
        <begin position="298"/>
        <end position="516"/>
    </location>
</feature>
<dbReference type="PANTHER" id="PTHR12147:SF26">
    <property type="entry name" value="PEPTIDASE M28 DOMAIN-CONTAINING PROTEIN"/>
    <property type="match status" value="1"/>
</dbReference>
<evidence type="ECO:0000256" key="1">
    <source>
        <dbReference type="SAM" id="SignalP"/>
    </source>
</evidence>
<evidence type="ECO:0000313" key="4">
    <source>
        <dbReference type="Proteomes" id="UP000282837"/>
    </source>
</evidence>
<sequence length="542" mass="57713">MRFARFSSLALALVASHPVMAHTKPDTLASDVMAAQGEQIWSFVREIASDAYEGRALGTPGYDRAAALVAARFKELGLKPAGTQGYFQPIDFVSQKVVNAQSAITLVGPDGQRSLKLPEEAFMNGRHDYLPALDNVPLVFVGYGLSMPDLGAGHDDFGGVDVRGKVVVVITGGPDDVSGARKSTARSERIRVLIEKGALGMISLTTAKQIEIPWSRQIGLSSRAAIMLRDGAARDAKTPFFSASISPEISEALFAGSGHSYAEMAALADASRPLPLFDLAQKISARVTSQTVPLTSANVAAILPGSDKALAGEYVVVSAHLDGLGIGEPVNGDRIYNGALDNGIGVASVLTIAGDLAKAKKPPRRSVLFLIPTGEEAGLLGARYFVAHPTVPKAAMVADINFDMPLPIFPLTSVTPIGYEESTLGAAAQAVSARHKLPVVPDPLPDRNVFIRSDQYNFVRAGIPSLFMKLGFARGTPEEAVEKAWRANIYHSPKDDAQQPVNTRDAARFADYVADLVKDVANAPERPQWHKDSYFAQFAGGK</sequence>
<dbReference type="SUPFAM" id="SSF52025">
    <property type="entry name" value="PA domain"/>
    <property type="match status" value="1"/>
</dbReference>
<reference evidence="3 4" key="1">
    <citation type="submission" date="2019-01" db="EMBL/GenBank/DDBJ databases">
        <authorList>
            <person name="Chen W.-M."/>
        </authorList>
    </citation>
    <scope>NUCLEOTIDE SEQUENCE [LARGE SCALE GENOMIC DNA]</scope>
    <source>
        <strain evidence="3 4">FSY-9</strain>
    </source>
</reference>
<proteinExistence type="predicted"/>
<dbReference type="OrthoDB" id="9778250at2"/>
<keyword evidence="4" id="KW-1185">Reference proteome</keyword>
<dbReference type="InterPro" id="IPR007484">
    <property type="entry name" value="Peptidase_M28"/>
</dbReference>
<protein>
    <submittedName>
        <fullName evidence="3">M28 family peptidase</fullName>
    </submittedName>
</protein>
<gene>
    <name evidence="3" type="ORF">EOE18_00340</name>
</gene>
<evidence type="ECO:0000313" key="3">
    <source>
        <dbReference type="EMBL" id="RVU07577.1"/>
    </source>
</evidence>
<dbReference type="AlphaFoldDB" id="A0A3S2YB21"/>
<dbReference type="GO" id="GO:0006508">
    <property type="term" value="P:proteolysis"/>
    <property type="evidence" value="ECO:0007669"/>
    <property type="project" value="InterPro"/>
</dbReference>
<name>A0A3S2YB21_9SPHN</name>
<feature type="signal peptide" evidence="1">
    <location>
        <begin position="1"/>
        <end position="21"/>
    </location>
</feature>
<dbReference type="Proteomes" id="UP000282837">
    <property type="component" value="Unassembled WGS sequence"/>
</dbReference>
<dbReference type="InterPro" id="IPR045175">
    <property type="entry name" value="M28_fam"/>
</dbReference>
<keyword evidence="1" id="KW-0732">Signal</keyword>
<accession>A0A3S2YB21</accession>
<dbReference type="EMBL" id="SACO01000001">
    <property type="protein sequence ID" value="RVU07577.1"/>
    <property type="molecule type" value="Genomic_DNA"/>
</dbReference>
<dbReference type="RefSeq" id="WP_127705076.1">
    <property type="nucleotide sequence ID" value="NZ_SACO01000001.1"/>
</dbReference>
<dbReference type="GO" id="GO:0008235">
    <property type="term" value="F:metalloexopeptidase activity"/>
    <property type="evidence" value="ECO:0007669"/>
    <property type="project" value="InterPro"/>
</dbReference>
<organism evidence="3 4">
    <name type="scientific">Novosphingobium umbonatum</name>
    <dbReference type="NCBI Taxonomy" id="1908524"/>
    <lineage>
        <taxon>Bacteria</taxon>
        <taxon>Pseudomonadati</taxon>
        <taxon>Pseudomonadota</taxon>
        <taxon>Alphaproteobacteria</taxon>
        <taxon>Sphingomonadales</taxon>
        <taxon>Sphingomonadaceae</taxon>
        <taxon>Novosphingobium</taxon>
    </lineage>
</organism>
<dbReference type="SUPFAM" id="SSF53187">
    <property type="entry name" value="Zn-dependent exopeptidases"/>
    <property type="match status" value="1"/>
</dbReference>